<keyword evidence="8" id="KW-0564">Palmitate</keyword>
<evidence type="ECO:0000256" key="10">
    <source>
        <dbReference type="ARBA" id="ARBA00023180"/>
    </source>
</evidence>
<dbReference type="SUPFAM" id="SSF55729">
    <property type="entry name" value="Acyl-CoA N-acyltransferases (Nat)"/>
    <property type="match status" value="1"/>
</dbReference>
<dbReference type="AlphaFoldDB" id="A0A4D9DJH0"/>
<dbReference type="InterPro" id="IPR001817">
    <property type="entry name" value="Vasoprsn_rcpt"/>
</dbReference>
<dbReference type="GO" id="GO:0042277">
    <property type="term" value="F:peptide binding"/>
    <property type="evidence" value="ECO:0007669"/>
    <property type="project" value="TreeGrafter"/>
</dbReference>
<feature type="transmembrane region" description="Helical" evidence="18">
    <location>
        <begin position="184"/>
        <end position="208"/>
    </location>
</feature>
<evidence type="ECO:0000256" key="16">
    <source>
        <dbReference type="ARBA" id="ARBA00045632"/>
    </source>
</evidence>
<feature type="transmembrane region" description="Helical" evidence="18">
    <location>
        <begin position="96"/>
        <end position="117"/>
    </location>
</feature>
<name>A0A4D9DJH0_9SAUR</name>
<dbReference type="PANTHER" id="PTHR24241:SF20">
    <property type="entry name" value="VASOPRESSIN V2 RECEPTOR"/>
    <property type="match status" value="1"/>
</dbReference>
<comment type="subunit">
    <text evidence="17">Interacts with ARRDC4. Identified in a complex containing at least ARRDC4, V2R and HGS. Interacts with TMEM147.</text>
</comment>
<feature type="transmembrane region" description="Helical" evidence="18">
    <location>
        <begin position="59"/>
        <end position="76"/>
    </location>
</feature>
<keyword evidence="7 18" id="KW-0472">Membrane</keyword>
<evidence type="ECO:0000313" key="22">
    <source>
        <dbReference type="EMBL" id="TFJ96581.1"/>
    </source>
</evidence>
<keyword evidence="9 18" id="KW-0675">Receptor</keyword>
<dbReference type="Pfam" id="PF00001">
    <property type="entry name" value="7tm_1"/>
    <property type="match status" value="1"/>
</dbReference>
<sequence>MANASLAPNASLPDDRDPALAVAEVTVLAVVFLLATLSNGLVLGVLGRRRARSAPMHRFMCHLCLADLAVALFQVLPQLLWDVTDRFLGPDPLCRAIKYLQVVAMFASSYVILAMTYDRHRAICRPAVAFRRGRVSWKAPLVAAWGSALLLSLPQLFIFSKVRLPEGASDCWATFAEPWGARAYVSWVTLMVFALPTLFIAACQALIFREVARSLGRGPRGAQGRGVSAAVAKTLRMTLVIVLVYVLCWAPYFCVQLWAVWDPRAPVEGPAFTLLMLLASLNSCTNPWIYGAFSSSVSGELSRLVCPRMPRPRAGSLPSDSPLTGTSGIGWSRWGRRGLAGNRPLGLGSRAEQPAGERRGAGAGAMNIRNARPEDLTNMQHCNLLCLPENYQMKYYFYHGLSWPQAVKRSHRRLGLAQKLMDQASRAMIENFNAKYVSLHVRKSNRAALHLYSNTLNFQISEVEPKYYADGEDAYAMKRDLTQMADEERSRQPVLEHKANHGGDCCPGVGGGPGAPEDSGGDSKDVSEATESTDVKDSSEASDSAS</sequence>
<dbReference type="Gene3D" id="1.20.1070.10">
    <property type="entry name" value="Rhodopsin 7-helix transmembrane proteins"/>
    <property type="match status" value="1"/>
</dbReference>
<dbReference type="FunFam" id="1.20.1070.10:FF:000190">
    <property type="entry name" value="Vasopressin V2 receptor"/>
    <property type="match status" value="1"/>
</dbReference>
<evidence type="ECO:0000256" key="8">
    <source>
        <dbReference type="ARBA" id="ARBA00023139"/>
    </source>
</evidence>
<dbReference type="SUPFAM" id="SSF81321">
    <property type="entry name" value="Family A G protein-coupled receptor-like"/>
    <property type="match status" value="1"/>
</dbReference>
<keyword evidence="10 18" id="KW-0325">Glycoprotein</keyword>
<protein>
    <recommendedName>
        <fullName evidence="2">Vasopressin V2 receptor</fullName>
    </recommendedName>
    <alternativeName>
        <fullName evidence="13">AVPR V2</fullName>
    </alternativeName>
    <alternativeName>
        <fullName evidence="15">Antidiuretic hormone receptor</fullName>
    </alternativeName>
    <alternativeName>
        <fullName evidence="14">Renal-type arginine vasopressin receptor</fullName>
    </alternativeName>
</protein>
<dbReference type="GO" id="GO:0005000">
    <property type="term" value="F:vasopressin receptor activity"/>
    <property type="evidence" value="ECO:0007669"/>
    <property type="project" value="InterPro"/>
</dbReference>
<dbReference type="Gene3D" id="3.40.630.30">
    <property type="match status" value="2"/>
</dbReference>
<feature type="region of interest" description="Disordered" evidence="19">
    <location>
        <begin position="342"/>
        <end position="362"/>
    </location>
</feature>
<dbReference type="InterPro" id="IPR000276">
    <property type="entry name" value="GPCR_Rhodpsn"/>
</dbReference>
<dbReference type="GO" id="GO:0016747">
    <property type="term" value="F:acyltransferase activity, transferring groups other than amino-acyl groups"/>
    <property type="evidence" value="ECO:0007669"/>
    <property type="project" value="InterPro"/>
</dbReference>
<evidence type="ECO:0000256" key="2">
    <source>
        <dbReference type="ARBA" id="ARBA00014011"/>
    </source>
</evidence>
<feature type="domain" description="N-acetyltransferase" evidence="21">
    <location>
        <begin position="406"/>
        <end position="482"/>
    </location>
</feature>
<dbReference type="PROSITE" id="PS51186">
    <property type="entry name" value="GNAT"/>
    <property type="match status" value="1"/>
</dbReference>
<evidence type="ECO:0000256" key="6">
    <source>
        <dbReference type="ARBA" id="ARBA00023040"/>
    </source>
</evidence>
<dbReference type="PROSITE" id="PS00237">
    <property type="entry name" value="G_PROTEIN_RECEP_F1_1"/>
    <property type="match status" value="1"/>
</dbReference>
<dbReference type="EMBL" id="QXTE01000638">
    <property type="protein sequence ID" value="TFJ96581.1"/>
    <property type="molecule type" value="Genomic_DNA"/>
</dbReference>
<proteinExistence type="inferred from homology"/>
<evidence type="ECO:0000256" key="13">
    <source>
        <dbReference type="ARBA" id="ARBA00029706"/>
    </source>
</evidence>
<feature type="region of interest" description="Disordered" evidence="19">
    <location>
        <begin position="484"/>
        <end position="546"/>
    </location>
</feature>
<dbReference type="PRINTS" id="PR00237">
    <property type="entry name" value="GPCRRHODOPSN"/>
</dbReference>
<feature type="compositionally biased region" description="Basic and acidic residues" evidence="19">
    <location>
        <begin position="484"/>
        <end position="501"/>
    </location>
</feature>
<feature type="transmembrane region" description="Helical" evidence="18">
    <location>
        <begin position="239"/>
        <end position="259"/>
    </location>
</feature>
<comment type="similarity">
    <text evidence="18">Belongs to the G-protein coupled receptor 1 family. Vasopressin/oxytocin receptor subfamily.</text>
</comment>
<feature type="compositionally biased region" description="Basic and acidic residues" evidence="19">
    <location>
        <begin position="521"/>
        <end position="539"/>
    </location>
</feature>
<keyword evidence="5 18" id="KW-1133">Transmembrane helix</keyword>
<comment type="caution">
    <text evidence="22">The sequence shown here is derived from an EMBL/GenBank/DDBJ whole genome shotgun (WGS) entry which is preliminary data.</text>
</comment>
<feature type="transmembrane region" description="Helical" evidence="18">
    <location>
        <begin position="137"/>
        <end position="159"/>
    </location>
</feature>
<comment type="subcellular location">
    <subcellularLocation>
        <location evidence="1 18">Cell membrane</location>
        <topology evidence="1 18">Multi-pass membrane protein</topology>
    </subcellularLocation>
</comment>
<keyword evidence="6 18" id="KW-0297">G-protein coupled receptor</keyword>
<gene>
    <name evidence="22" type="ORF">DR999_PMT21620</name>
</gene>
<dbReference type="Proteomes" id="UP000297703">
    <property type="component" value="Unassembled WGS sequence"/>
</dbReference>
<dbReference type="OrthoDB" id="5987909at2759"/>
<dbReference type="GO" id="GO:0045907">
    <property type="term" value="P:positive regulation of vasoconstriction"/>
    <property type="evidence" value="ECO:0007669"/>
    <property type="project" value="TreeGrafter"/>
</dbReference>
<dbReference type="PANTHER" id="PTHR24241">
    <property type="entry name" value="NEUROPEPTIDE RECEPTOR-RELATED G-PROTEIN COUPLED RECEPTOR"/>
    <property type="match status" value="1"/>
</dbReference>
<evidence type="ECO:0000256" key="18">
    <source>
        <dbReference type="RuleBase" id="RU046427"/>
    </source>
</evidence>
<evidence type="ECO:0000256" key="5">
    <source>
        <dbReference type="ARBA" id="ARBA00022989"/>
    </source>
</evidence>
<dbReference type="GO" id="GO:0005886">
    <property type="term" value="C:plasma membrane"/>
    <property type="evidence" value="ECO:0007669"/>
    <property type="project" value="UniProtKB-SubCell"/>
</dbReference>
<feature type="domain" description="G-protein coupled receptors family 1 profile" evidence="20">
    <location>
        <begin position="38"/>
        <end position="290"/>
    </location>
</feature>
<evidence type="ECO:0000313" key="23">
    <source>
        <dbReference type="Proteomes" id="UP000297703"/>
    </source>
</evidence>
<dbReference type="PROSITE" id="PS50262">
    <property type="entry name" value="G_PROTEIN_RECEP_F1_2"/>
    <property type="match status" value="1"/>
</dbReference>
<evidence type="ECO:0000259" key="21">
    <source>
        <dbReference type="PROSITE" id="PS51186"/>
    </source>
</evidence>
<evidence type="ECO:0000256" key="14">
    <source>
        <dbReference type="ARBA" id="ARBA00031479"/>
    </source>
</evidence>
<keyword evidence="12" id="KW-0449">Lipoprotein</keyword>
<dbReference type="CDD" id="cd15388">
    <property type="entry name" value="7tmA_V2R"/>
    <property type="match status" value="1"/>
</dbReference>
<keyword evidence="23" id="KW-1185">Reference proteome</keyword>
<dbReference type="GO" id="GO:0001992">
    <property type="term" value="P:regulation of systemic arterial blood pressure by vasopressin"/>
    <property type="evidence" value="ECO:0007669"/>
    <property type="project" value="TreeGrafter"/>
</dbReference>
<reference evidence="22 23" key="1">
    <citation type="submission" date="2019-04" db="EMBL/GenBank/DDBJ databases">
        <title>Draft genome of the big-headed turtle Platysternon megacephalum.</title>
        <authorList>
            <person name="Gong S."/>
        </authorList>
    </citation>
    <scope>NUCLEOTIDE SEQUENCE [LARGE SCALE GENOMIC DNA]</scope>
    <source>
        <strain evidence="22">DO16091913</strain>
        <tissue evidence="22">Muscle</tissue>
    </source>
</reference>
<evidence type="ECO:0000256" key="19">
    <source>
        <dbReference type="SAM" id="MobiDB-lite"/>
    </source>
</evidence>
<reference evidence="22 23" key="2">
    <citation type="submission" date="2019-04" db="EMBL/GenBank/DDBJ databases">
        <title>The genome sequence of big-headed turtle.</title>
        <authorList>
            <person name="Gong S."/>
        </authorList>
    </citation>
    <scope>NUCLEOTIDE SEQUENCE [LARGE SCALE GENOMIC DNA]</scope>
    <source>
        <strain evidence="22">DO16091913</strain>
        <tissue evidence="22">Muscle</tissue>
    </source>
</reference>
<dbReference type="InterPro" id="IPR000182">
    <property type="entry name" value="GNAT_dom"/>
</dbReference>
<dbReference type="Pfam" id="PF00583">
    <property type="entry name" value="Acetyltransf_1"/>
    <property type="match status" value="1"/>
</dbReference>
<evidence type="ECO:0000256" key="12">
    <source>
        <dbReference type="ARBA" id="ARBA00023288"/>
    </source>
</evidence>
<keyword evidence="4 18" id="KW-0812">Transmembrane</keyword>
<keyword evidence="3" id="KW-1003">Cell membrane</keyword>
<evidence type="ECO:0000256" key="3">
    <source>
        <dbReference type="ARBA" id="ARBA00022475"/>
    </source>
</evidence>
<comment type="caution">
    <text evidence="18">Lacks conserved residue(s) required for the propagation of feature annotation.</text>
</comment>
<organism evidence="22 23">
    <name type="scientific">Platysternon megacephalum</name>
    <name type="common">big-headed turtle</name>
    <dbReference type="NCBI Taxonomy" id="55544"/>
    <lineage>
        <taxon>Eukaryota</taxon>
        <taxon>Metazoa</taxon>
        <taxon>Chordata</taxon>
        <taxon>Craniata</taxon>
        <taxon>Vertebrata</taxon>
        <taxon>Euteleostomi</taxon>
        <taxon>Archelosauria</taxon>
        <taxon>Testudinata</taxon>
        <taxon>Testudines</taxon>
        <taxon>Cryptodira</taxon>
        <taxon>Durocryptodira</taxon>
        <taxon>Testudinoidea</taxon>
        <taxon>Platysternidae</taxon>
        <taxon>Platysternon</taxon>
    </lineage>
</organism>
<dbReference type="PRINTS" id="PR00896">
    <property type="entry name" value="VASOPRESSINR"/>
</dbReference>
<feature type="transmembrane region" description="Helical" evidence="18">
    <location>
        <begin position="20"/>
        <end position="47"/>
    </location>
</feature>
<evidence type="ECO:0000256" key="7">
    <source>
        <dbReference type="ARBA" id="ARBA00023136"/>
    </source>
</evidence>
<accession>A0A4D9DJH0</accession>
<dbReference type="GO" id="GO:0032870">
    <property type="term" value="P:cellular response to hormone stimulus"/>
    <property type="evidence" value="ECO:0007669"/>
    <property type="project" value="TreeGrafter"/>
</dbReference>
<evidence type="ECO:0000256" key="4">
    <source>
        <dbReference type="ARBA" id="ARBA00022692"/>
    </source>
</evidence>
<evidence type="ECO:0000256" key="1">
    <source>
        <dbReference type="ARBA" id="ARBA00004651"/>
    </source>
</evidence>
<dbReference type="InterPro" id="IPR017452">
    <property type="entry name" value="GPCR_Rhodpsn_7TM"/>
</dbReference>
<evidence type="ECO:0000256" key="15">
    <source>
        <dbReference type="ARBA" id="ARBA00032198"/>
    </source>
</evidence>
<comment type="function">
    <text evidence="16">Receptor for arginine vasopressin. The activity of this receptor is mediated by G proteins which activate adenylate cyclase. Involved in renal water reabsorption.</text>
</comment>
<evidence type="ECO:0000259" key="20">
    <source>
        <dbReference type="PROSITE" id="PS50262"/>
    </source>
</evidence>
<evidence type="ECO:0000256" key="17">
    <source>
        <dbReference type="ARBA" id="ARBA00046856"/>
    </source>
</evidence>
<evidence type="ECO:0000256" key="11">
    <source>
        <dbReference type="ARBA" id="ARBA00023224"/>
    </source>
</evidence>
<dbReference type="STRING" id="55544.A0A4D9DJH0"/>
<evidence type="ECO:0000256" key="9">
    <source>
        <dbReference type="ARBA" id="ARBA00023170"/>
    </source>
</evidence>
<dbReference type="InterPro" id="IPR016181">
    <property type="entry name" value="Acyl_CoA_acyltransferase"/>
</dbReference>
<keyword evidence="11 18" id="KW-0807">Transducer</keyword>